<dbReference type="InterPro" id="IPR041286">
    <property type="entry name" value="MBG_2"/>
</dbReference>
<feature type="domain" description="MBG" evidence="1">
    <location>
        <begin position="487"/>
        <end position="564"/>
    </location>
</feature>
<reference evidence="2 3" key="1">
    <citation type="submission" date="2024-06" db="EMBL/GenBank/DDBJ databases">
        <title>Sorghum-associated microbial communities from plants grown in Nebraska, USA.</title>
        <authorList>
            <person name="Schachtman D."/>
        </authorList>
    </citation>
    <scope>NUCLEOTIDE SEQUENCE [LARGE SCALE GENOMIC DNA]</scope>
    <source>
        <strain evidence="2 3">2709</strain>
    </source>
</reference>
<feature type="domain" description="MBG" evidence="1">
    <location>
        <begin position="655"/>
        <end position="730"/>
    </location>
</feature>
<organism evidence="2 3">
    <name type="scientific">Ottowia thiooxydans</name>
    <dbReference type="NCBI Taxonomy" id="219182"/>
    <lineage>
        <taxon>Bacteria</taxon>
        <taxon>Pseudomonadati</taxon>
        <taxon>Pseudomonadota</taxon>
        <taxon>Betaproteobacteria</taxon>
        <taxon>Burkholderiales</taxon>
        <taxon>Comamonadaceae</taxon>
        <taxon>Ottowia</taxon>
    </lineage>
</organism>
<feature type="domain" description="MBG" evidence="1">
    <location>
        <begin position="319"/>
        <end position="397"/>
    </location>
</feature>
<dbReference type="RefSeq" id="WP_354449030.1">
    <property type="nucleotide sequence ID" value="NZ_JBEPSH010000015.1"/>
</dbReference>
<dbReference type="Pfam" id="PF18676">
    <property type="entry name" value="MBG_2"/>
    <property type="match status" value="7"/>
</dbReference>
<keyword evidence="3" id="KW-1185">Reference proteome</keyword>
<evidence type="ECO:0000259" key="1">
    <source>
        <dbReference type="Pfam" id="PF18676"/>
    </source>
</evidence>
<dbReference type="Gene3D" id="3.30.160.710">
    <property type="match status" value="5"/>
</dbReference>
<feature type="domain" description="MBG" evidence="1">
    <location>
        <begin position="154"/>
        <end position="229"/>
    </location>
</feature>
<name>A0ABV2QGU1_9BURK</name>
<evidence type="ECO:0000313" key="3">
    <source>
        <dbReference type="Proteomes" id="UP001549320"/>
    </source>
</evidence>
<dbReference type="EMBL" id="JBEPSH010000015">
    <property type="protein sequence ID" value="MET4580251.1"/>
    <property type="molecule type" value="Genomic_DNA"/>
</dbReference>
<feature type="domain" description="MBG" evidence="1">
    <location>
        <begin position="235"/>
        <end position="313"/>
    </location>
</feature>
<dbReference type="Proteomes" id="UP001549320">
    <property type="component" value="Unassembled WGS sequence"/>
</dbReference>
<protein>
    <recommendedName>
        <fullName evidence="1">MBG domain-containing protein</fullName>
    </recommendedName>
</protein>
<proteinExistence type="predicted"/>
<sequence>MTSFKKQEWLSSQYAKLSIVRVAYLLIFLALSPSAFASFVLHEYVGGAGANLPIVHGSTITRTYLDIEMLEFLTASGTGTDNTPFTTSAVSSDNTVVEYSVVVGSGPASPWYTTNLIRFKTAGTATVTFTRRRNSDAAVLEQATVTFVITPSHLTIQANDKTRLYGMPNPLLNGTVLGLPPSWAAFSTEPTYSTTAGPNSPVGPYPITVSGAVTYPRYVLDPSINGTLTVTPAPLTLTVGNAGRTYGSANPAFSATYTGLAPGETGATALVTQPALATSAATNSPVGTYPITATGAVANANYSLQPPVNGTLTVGPAPLTITVENANRVYGDVNPTFSATYTGLAPGETPANAMVTQPVLSSTALPSSPPGNYLITPGAAVANSNYSLAPLGSGILTVVRRPLTVGGQNASRPYGSANPPLTTLYLGLAPGETSAHAFITQPTLISYATATSPPGNYSINVLGGTATPNYLPSYPSMGVLTVERAPLTMTVENATRIYGGADPVFSATYAGLVPGETIANALTTLPTLGTSATATSPVGTYPITASGAVESANYSLQAPVNGTLAITPASLTVKAEDATRVYGAADPAFSATYEGLVAGDTAATALTTPPTLGTSATITSPVGTYAITASGAVSNANYSLGTPVGGVLTVTPATLVITAANASRVAGAANPAFSAITSGWVNGETDANLVTQPVFSTTATPNSPPGTYPIIASGADASNYAISYEAGTLTVTAAPLTAPVPVPVNSGWLLGALCALLGGMAWRAKKS</sequence>
<feature type="domain" description="MBG" evidence="1">
    <location>
        <begin position="403"/>
        <end position="476"/>
    </location>
</feature>
<gene>
    <name evidence="2" type="ORF">ABIE13_005391</name>
</gene>
<feature type="domain" description="MBG" evidence="1">
    <location>
        <begin position="571"/>
        <end position="649"/>
    </location>
</feature>
<accession>A0ABV2QGU1</accession>
<evidence type="ECO:0000313" key="2">
    <source>
        <dbReference type="EMBL" id="MET4580251.1"/>
    </source>
</evidence>
<comment type="caution">
    <text evidence="2">The sequence shown here is derived from an EMBL/GenBank/DDBJ whole genome shotgun (WGS) entry which is preliminary data.</text>
</comment>